<gene>
    <name evidence="12" type="ORF">PACLA_8A083505</name>
</gene>
<dbReference type="Pfam" id="PF13912">
    <property type="entry name" value="zf-C2H2_6"/>
    <property type="match status" value="2"/>
</dbReference>
<dbReference type="SUPFAM" id="SSF57667">
    <property type="entry name" value="beta-beta-alpha zinc fingers"/>
    <property type="match status" value="5"/>
</dbReference>
<proteinExistence type="inferred from homology"/>
<evidence type="ECO:0000256" key="1">
    <source>
        <dbReference type="ARBA" id="ARBA00004123"/>
    </source>
</evidence>
<dbReference type="AlphaFoldDB" id="A0A6S7HSJ4"/>
<feature type="region of interest" description="Disordered" evidence="11">
    <location>
        <begin position="398"/>
        <end position="435"/>
    </location>
</feature>
<dbReference type="OrthoDB" id="4748970at2759"/>
<dbReference type="Gene3D" id="3.30.160.60">
    <property type="entry name" value="Classic Zinc Finger"/>
    <property type="match status" value="6"/>
</dbReference>
<comment type="caution">
    <text evidence="12">The sequence shown here is derived from an EMBL/GenBank/DDBJ whole genome shotgun (WGS) entry which is preliminary data.</text>
</comment>
<dbReference type="EMBL" id="CACRXK020006152">
    <property type="protein sequence ID" value="CAB4008534.1"/>
    <property type="molecule type" value="Genomic_DNA"/>
</dbReference>
<dbReference type="Proteomes" id="UP001152795">
    <property type="component" value="Unassembled WGS sequence"/>
</dbReference>
<evidence type="ECO:0000256" key="7">
    <source>
        <dbReference type="ARBA" id="ARBA00023015"/>
    </source>
</evidence>
<feature type="compositionally biased region" description="Polar residues" evidence="11">
    <location>
        <begin position="426"/>
        <end position="435"/>
    </location>
</feature>
<evidence type="ECO:0000313" key="12">
    <source>
        <dbReference type="EMBL" id="CAB4008534.1"/>
    </source>
</evidence>
<keyword evidence="7" id="KW-0805">Transcription regulation</keyword>
<dbReference type="GO" id="GO:0000978">
    <property type="term" value="F:RNA polymerase II cis-regulatory region sequence-specific DNA binding"/>
    <property type="evidence" value="ECO:0007669"/>
    <property type="project" value="TreeGrafter"/>
</dbReference>
<dbReference type="PROSITE" id="PS00028">
    <property type="entry name" value="ZINC_FINGER_C2H2_1"/>
    <property type="match status" value="8"/>
</dbReference>
<sequence>MEERHNHMETAHTAECSICKKIYTSSYLKEHMTFHYESSRVTCNVCSKVFSSISNLRKHEKKHENRGIPIRDKRRLFKCSECPETFQTQKFLEVHRKKHVRIVPIQCNDCGEVFAQKNLLRRHQAVVHKGIRPFSCKYCDKTFTQRGNLARHCRQAHAEKNATDSRLTKEKFLCRRRGCNQTSFLSRELYIQHLQQHSGDTRIYSCENCSCVFSSAGNLSKHRKTFHGNNVTKTNATQSVVAPVTAPVAPPELEAKYHCSQCQRPFQNHFQLNRHMRVHKEKKKELYKCDDCGKIFMTRSGLSKHIRYIHQGTTAVRKPKEKPKTLPAKPKVEVVKSELTCEKCNKTLANVNSLAVHRQLHFGLKPFKCEFCNTRFTQKCNMKRHLGTCKIAIEHSQNSPKADKVTPLTRGDSGPSSSRSEHSARITEQPSSPVF</sequence>
<evidence type="ECO:0000256" key="9">
    <source>
        <dbReference type="ARBA" id="ARBA00023163"/>
    </source>
</evidence>
<dbReference type="SMART" id="SM00355">
    <property type="entry name" value="ZnF_C2H2"/>
    <property type="match status" value="11"/>
</dbReference>
<organism evidence="12 13">
    <name type="scientific">Paramuricea clavata</name>
    <name type="common">Red gorgonian</name>
    <name type="synonym">Violescent sea-whip</name>
    <dbReference type="NCBI Taxonomy" id="317549"/>
    <lineage>
        <taxon>Eukaryota</taxon>
        <taxon>Metazoa</taxon>
        <taxon>Cnidaria</taxon>
        <taxon>Anthozoa</taxon>
        <taxon>Octocorallia</taxon>
        <taxon>Malacalcyonacea</taxon>
        <taxon>Plexauridae</taxon>
        <taxon>Paramuricea</taxon>
    </lineage>
</organism>
<comment type="subcellular location">
    <subcellularLocation>
        <location evidence="1">Nucleus</location>
    </subcellularLocation>
</comment>
<dbReference type="InterPro" id="IPR036236">
    <property type="entry name" value="Znf_C2H2_sf"/>
</dbReference>
<evidence type="ECO:0000256" key="3">
    <source>
        <dbReference type="ARBA" id="ARBA00022723"/>
    </source>
</evidence>
<evidence type="ECO:0000256" key="2">
    <source>
        <dbReference type="ARBA" id="ARBA00006991"/>
    </source>
</evidence>
<dbReference type="PANTHER" id="PTHR24393">
    <property type="entry name" value="ZINC FINGER PROTEIN"/>
    <property type="match status" value="1"/>
</dbReference>
<comment type="similarity">
    <text evidence="2">Belongs to the krueppel C2H2-type zinc-finger protein family.</text>
</comment>
<dbReference type="PROSITE" id="PS50157">
    <property type="entry name" value="ZINC_FINGER_C2H2_2"/>
    <property type="match status" value="9"/>
</dbReference>
<evidence type="ECO:0000256" key="11">
    <source>
        <dbReference type="SAM" id="MobiDB-lite"/>
    </source>
</evidence>
<keyword evidence="10" id="KW-0539">Nucleus</keyword>
<evidence type="ECO:0000256" key="10">
    <source>
        <dbReference type="ARBA" id="ARBA00023242"/>
    </source>
</evidence>
<protein>
    <submittedName>
        <fullName evidence="12">Zinc finger OZF</fullName>
    </submittedName>
</protein>
<reference evidence="12" key="1">
    <citation type="submission" date="2020-04" db="EMBL/GenBank/DDBJ databases">
        <authorList>
            <person name="Alioto T."/>
            <person name="Alioto T."/>
            <person name="Gomez Garrido J."/>
        </authorList>
    </citation>
    <scope>NUCLEOTIDE SEQUENCE</scope>
    <source>
        <strain evidence="12">A484AB</strain>
    </source>
</reference>
<keyword evidence="6" id="KW-0862">Zinc</keyword>
<evidence type="ECO:0000256" key="5">
    <source>
        <dbReference type="ARBA" id="ARBA00022771"/>
    </source>
</evidence>
<evidence type="ECO:0000256" key="8">
    <source>
        <dbReference type="ARBA" id="ARBA00023125"/>
    </source>
</evidence>
<keyword evidence="9" id="KW-0804">Transcription</keyword>
<keyword evidence="8" id="KW-0238">DNA-binding</keyword>
<evidence type="ECO:0000256" key="6">
    <source>
        <dbReference type="ARBA" id="ARBA00022833"/>
    </source>
</evidence>
<dbReference type="GO" id="GO:0005634">
    <property type="term" value="C:nucleus"/>
    <property type="evidence" value="ECO:0007669"/>
    <property type="project" value="UniProtKB-SubCell"/>
</dbReference>
<keyword evidence="5" id="KW-0863">Zinc-finger</keyword>
<keyword evidence="13" id="KW-1185">Reference proteome</keyword>
<dbReference type="FunFam" id="3.30.160.60:FF:000075">
    <property type="entry name" value="Putative zinc finger protein 536"/>
    <property type="match status" value="2"/>
</dbReference>
<evidence type="ECO:0000256" key="4">
    <source>
        <dbReference type="ARBA" id="ARBA00022737"/>
    </source>
</evidence>
<evidence type="ECO:0000313" key="13">
    <source>
        <dbReference type="Proteomes" id="UP001152795"/>
    </source>
</evidence>
<name>A0A6S7HSJ4_PARCT</name>
<dbReference type="Pfam" id="PF00096">
    <property type="entry name" value="zf-C2H2"/>
    <property type="match status" value="5"/>
</dbReference>
<dbReference type="InterPro" id="IPR013087">
    <property type="entry name" value="Znf_C2H2_type"/>
</dbReference>
<accession>A0A6S7HSJ4</accession>
<dbReference type="GO" id="GO:0008270">
    <property type="term" value="F:zinc ion binding"/>
    <property type="evidence" value="ECO:0007669"/>
    <property type="project" value="UniProtKB-KW"/>
</dbReference>
<dbReference type="PANTHER" id="PTHR24393:SF34">
    <property type="entry name" value="PR_SET DOMAIN 13"/>
    <property type="match status" value="1"/>
</dbReference>
<keyword evidence="4" id="KW-0677">Repeat</keyword>
<keyword evidence="3" id="KW-0479">Metal-binding</keyword>
<dbReference type="GO" id="GO:0001228">
    <property type="term" value="F:DNA-binding transcription activator activity, RNA polymerase II-specific"/>
    <property type="evidence" value="ECO:0007669"/>
    <property type="project" value="TreeGrafter"/>
</dbReference>